<name>A0A371AQM1_9FIRM</name>
<dbReference type="AlphaFoldDB" id="A0A371AQM1"/>
<reference evidence="1 2" key="1">
    <citation type="submission" date="2018-07" db="EMBL/GenBank/DDBJ databases">
        <title>Anaerosacharophilus polymeroproducens gen. nov. sp. nov., an anaerobic bacterium isolated from salt field.</title>
        <authorList>
            <person name="Kim W."/>
            <person name="Yang S.-H."/>
            <person name="Oh J."/>
            <person name="Lee J.-H."/>
            <person name="Kwon K.K."/>
        </authorList>
    </citation>
    <scope>NUCLEOTIDE SEQUENCE [LARGE SCALE GENOMIC DNA]</scope>
    <source>
        <strain evidence="1 2">MCWD5</strain>
    </source>
</reference>
<dbReference type="OrthoDB" id="9786100at2"/>
<accession>A0A371AQM1</accession>
<comment type="caution">
    <text evidence="1">The sequence shown here is derived from an EMBL/GenBank/DDBJ whole genome shotgun (WGS) entry which is preliminary data.</text>
</comment>
<sequence length="113" mass="13265">MYKLEHDTWIEFEETVEGRKLFLYGDAKAGKEFIHNTEYEVTGVITNGFEKMGEEFEGVPLWSIEELSNMEPQELVVLITSERFDEKIKELGEYGFSNYFVKSFLDANEKIFD</sequence>
<evidence type="ECO:0000313" key="1">
    <source>
        <dbReference type="EMBL" id="RDU21867.1"/>
    </source>
</evidence>
<protein>
    <submittedName>
        <fullName evidence="1">Uncharacterized protein</fullName>
    </submittedName>
</protein>
<keyword evidence="2" id="KW-1185">Reference proteome</keyword>
<dbReference type="EMBL" id="QRCT01000051">
    <property type="protein sequence ID" value="RDU21867.1"/>
    <property type="molecule type" value="Genomic_DNA"/>
</dbReference>
<proteinExistence type="predicted"/>
<organism evidence="1 2">
    <name type="scientific">Anaerosacchariphilus polymeriproducens</name>
    <dbReference type="NCBI Taxonomy" id="1812858"/>
    <lineage>
        <taxon>Bacteria</taxon>
        <taxon>Bacillati</taxon>
        <taxon>Bacillota</taxon>
        <taxon>Clostridia</taxon>
        <taxon>Lachnospirales</taxon>
        <taxon>Lachnospiraceae</taxon>
        <taxon>Anaerosacchariphilus</taxon>
    </lineage>
</organism>
<dbReference type="RefSeq" id="WP_115483599.1">
    <property type="nucleotide sequence ID" value="NZ_QRCT01000051.1"/>
</dbReference>
<dbReference type="Proteomes" id="UP000255036">
    <property type="component" value="Unassembled WGS sequence"/>
</dbReference>
<gene>
    <name evidence="1" type="ORF">DWV06_17960</name>
</gene>
<dbReference type="Gene3D" id="3.40.50.720">
    <property type="entry name" value="NAD(P)-binding Rossmann-like Domain"/>
    <property type="match status" value="1"/>
</dbReference>
<evidence type="ECO:0000313" key="2">
    <source>
        <dbReference type="Proteomes" id="UP000255036"/>
    </source>
</evidence>